<dbReference type="PANTHER" id="PTHR10146">
    <property type="entry name" value="PROLINE SYNTHETASE CO-TRANSCRIBED BACTERIAL HOMOLOG PROTEIN"/>
    <property type="match status" value="1"/>
</dbReference>
<reference evidence="6 7" key="1">
    <citation type="journal article" date="2016" name="Genome Announc.">
        <title>Draft Genome Sequence of the Anaerobic Ammonium-Oxidizing Bacterium 'Candidatus Brocadia sp. 40'.</title>
        <authorList>
            <person name="Ali M."/>
            <person name="Haroon M.F."/>
            <person name="Narita Y."/>
            <person name="Zhang L."/>
            <person name="Rangel Shaw D."/>
            <person name="Okabe S."/>
            <person name="Saikaly P.E."/>
        </authorList>
    </citation>
    <scope>NUCLEOTIDE SEQUENCE [LARGE SCALE GENOMIC DNA]</scope>
    <source>
        <strain evidence="6 7">40</strain>
    </source>
</reference>
<evidence type="ECO:0000313" key="7">
    <source>
        <dbReference type="Proteomes" id="UP000242219"/>
    </source>
</evidence>
<evidence type="ECO:0000259" key="5">
    <source>
        <dbReference type="Pfam" id="PF01168"/>
    </source>
</evidence>
<dbReference type="HAMAP" id="MF_02087">
    <property type="entry name" value="PLP_homeostasis"/>
    <property type="match status" value="1"/>
</dbReference>
<dbReference type="NCBIfam" id="TIGR00044">
    <property type="entry name" value="YggS family pyridoxal phosphate-dependent enzyme"/>
    <property type="match status" value="1"/>
</dbReference>
<feature type="domain" description="Alanine racemase N-terminal" evidence="5">
    <location>
        <begin position="6"/>
        <end position="229"/>
    </location>
</feature>
<evidence type="ECO:0000256" key="4">
    <source>
        <dbReference type="RuleBase" id="RU004514"/>
    </source>
</evidence>
<evidence type="ECO:0000256" key="1">
    <source>
        <dbReference type="ARBA" id="ARBA00022898"/>
    </source>
</evidence>
<dbReference type="Proteomes" id="UP000242219">
    <property type="component" value="Unassembled WGS sequence"/>
</dbReference>
<feature type="modified residue" description="N6-(pyridoxal phosphate)lysine" evidence="2 3">
    <location>
        <position position="35"/>
    </location>
</feature>
<evidence type="ECO:0000256" key="3">
    <source>
        <dbReference type="PIRSR" id="PIRSR004848-1"/>
    </source>
</evidence>
<organism evidence="6 7">
    <name type="scientific">Candidatus Brocadia sapporoensis</name>
    <dbReference type="NCBI Taxonomy" id="392547"/>
    <lineage>
        <taxon>Bacteria</taxon>
        <taxon>Pseudomonadati</taxon>
        <taxon>Planctomycetota</taxon>
        <taxon>Candidatus Brocadiia</taxon>
        <taxon>Candidatus Brocadiales</taxon>
        <taxon>Candidatus Brocadiaceae</taxon>
        <taxon>Candidatus Brocadia</taxon>
    </lineage>
</organism>
<gene>
    <name evidence="6" type="ORF">BIY37_09375</name>
</gene>
<dbReference type="RefSeq" id="WP_070067565.1">
    <property type="nucleotide sequence ID" value="NZ_MJUW02000099.1"/>
</dbReference>
<dbReference type="InterPro" id="IPR001608">
    <property type="entry name" value="Ala_racemase_N"/>
</dbReference>
<dbReference type="EMBL" id="MJUW02000099">
    <property type="protein sequence ID" value="OQD45271.1"/>
    <property type="molecule type" value="Genomic_DNA"/>
</dbReference>
<name>A0A1V6LYQ2_9BACT</name>
<keyword evidence="7" id="KW-1185">Reference proteome</keyword>
<keyword evidence="1 2" id="KW-0663">Pyridoxal phosphate</keyword>
<dbReference type="AlphaFoldDB" id="A0A1V6LYQ2"/>
<evidence type="ECO:0000256" key="2">
    <source>
        <dbReference type="HAMAP-Rule" id="MF_02087"/>
    </source>
</evidence>
<dbReference type="PIRSF" id="PIRSF004848">
    <property type="entry name" value="YBL036c_PLPDEIII"/>
    <property type="match status" value="1"/>
</dbReference>
<dbReference type="SUPFAM" id="SSF51419">
    <property type="entry name" value="PLP-binding barrel"/>
    <property type="match status" value="1"/>
</dbReference>
<proteinExistence type="inferred from homology"/>
<comment type="caution">
    <text evidence="6">The sequence shown here is derived from an EMBL/GenBank/DDBJ whole genome shotgun (WGS) entry which is preliminary data.</text>
</comment>
<comment type="function">
    <text evidence="2">Pyridoxal 5'-phosphate (PLP)-binding protein, which is involved in PLP homeostasis.</text>
</comment>
<dbReference type="InterPro" id="IPR011078">
    <property type="entry name" value="PyrdxlP_homeostasis"/>
</dbReference>
<dbReference type="CDD" id="cd00635">
    <property type="entry name" value="PLPDE_III_YBL036c_like"/>
    <property type="match status" value="1"/>
</dbReference>
<dbReference type="GO" id="GO:0030170">
    <property type="term" value="F:pyridoxal phosphate binding"/>
    <property type="evidence" value="ECO:0007669"/>
    <property type="project" value="UniProtKB-UniRule"/>
</dbReference>
<comment type="similarity">
    <text evidence="2 4">Belongs to the pyridoxal phosphate-binding protein YggS/PROSC family.</text>
</comment>
<accession>A0A1V6LYQ2</accession>
<evidence type="ECO:0000313" key="6">
    <source>
        <dbReference type="EMBL" id="OQD45271.1"/>
    </source>
</evidence>
<dbReference type="PROSITE" id="PS01211">
    <property type="entry name" value="UPF0001"/>
    <property type="match status" value="1"/>
</dbReference>
<comment type="cofactor">
    <cofactor evidence="3">
        <name>pyridoxal 5'-phosphate</name>
        <dbReference type="ChEBI" id="CHEBI:597326"/>
    </cofactor>
</comment>
<dbReference type="FunFam" id="3.20.20.10:FF:000018">
    <property type="entry name" value="Pyridoxal phosphate homeostasis protein"/>
    <property type="match status" value="1"/>
</dbReference>
<dbReference type="PANTHER" id="PTHR10146:SF14">
    <property type="entry name" value="PYRIDOXAL PHOSPHATE HOMEOSTASIS PROTEIN"/>
    <property type="match status" value="1"/>
</dbReference>
<dbReference type="Gene3D" id="3.20.20.10">
    <property type="entry name" value="Alanine racemase"/>
    <property type="match status" value="1"/>
</dbReference>
<protein>
    <recommendedName>
        <fullName evidence="2">Pyridoxal phosphate homeostasis protein</fullName>
        <shortName evidence="2">PLP homeostasis protein</shortName>
    </recommendedName>
</protein>
<dbReference type="InterPro" id="IPR029066">
    <property type="entry name" value="PLP-binding_barrel"/>
</dbReference>
<sequence>MSIKENLEQVKQNIASAAMKTGERPEDITLVMATKTIAPERIREAILAGGHIIGENKVQEALKKYEVLQGENVEWHFIGHLQTNKVKDVLKFADMIHSVDRLHLAEKLDQRLQHEGRCLDILVQVNTSHEESKYGVAPEEAISLVKQISKYDTLKIHGLMTIGLFTKDDIKIRKCFKVLKEIHDTIIKEGIDRVQMKYLSMGMSGDYQIAIEEGANMVRIGTAIFGARPTPDAYYWPSEKTDADRTKPSNF</sequence>
<dbReference type="Pfam" id="PF01168">
    <property type="entry name" value="Ala_racemase_N"/>
    <property type="match status" value="1"/>
</dbReference>